<dbReference type="Proteomes" id="UP001470230">
    <property type="component" value="Unassembled WGS sequence"/>
</dbReference>
<dbReference type="EMBL" id="JAPFFF010000495">
    <property type="protein sequence ID" value="KAK8834134.1"/>
    <property type="molecule type" value="Genomic_DNA"/>
</dbReference>
<evidence type="ECO:0000313" key="3">
    <source>
        <dbReference type="Proteomes" id="UP001470230"/>
    </source>
</evidence>
<dbReference type="EMBL" id="JAPFFF010000001">
    <property type="protein sequence ID" value="KAK8898757.1"/>
    <property type="molecule type" value="Genomic_DNA"/>
</dbReference>
<organism evidence="2 3">
    <name type="scientific">Tritrichomonas musculus</name>
    <dbReference type="NCBI Taxonomy" id="1915356"/>
    <lineage>
        <taxon>Eukaryota</taxon>
        <taxon>Metamonada</taxon>
        <taxon>Parabasalia</taxon>
        <taxon>Tritrichomonadida</taxon>
        <taxon>Tritrichomonadidae</taxon>
        <taxon>Tritrichomonas</taxon>
    </lineage>
</organism>
<evidence type="ECO:0000313" key="1">
    <source>
        <dbReference type="EMBL" id="KAK8834134.1"/>
    </source>
</evidence>
<proteinExistence type="predicted"/>
<name>A0ABR2L7M2_9EUKA</name>
<gene>
    <name evidence="2" type="ORF">M9Y10_001049</name>
    <name evidence="1" type="ORF">M9Y10_035790</name>
</gene>
<comment type="caution">
    <text evidence="2">The sequence shown here is derived from an EMBL/GenBank/DDBJ whole genome shotgun (WGS) entry which is preliminary data.</text>
</comment>
<evidence type="ECO:0000313" key="2">
    <source>
        <dbReference type="EMBL" id="KAK8898757.1"/>
    </source>
</evidence>
<sequence length="114" mass="12923">MMNQSSLYDKIPLVSVTKLQPISLEPVNGVKRFDNVSQNLKHDLDDLEIQTSLFTENLITLETTASDCKRLAELSQVLSDSSLQQLDQIHQLHGSNSLLHSILLFFRSFLPNKK</sequence>
<keyword evidence="3" id="KW-1185">Reference proteome</keyword>
<protein>
    <submittedName>
        <fullName evidence="2">Uncharacterized protein</fullName>
    </submittedName>
</protein>
<reference evidence="2 3" key="1">
    <citation type="submission" date="2024-04" db="EMBL/GenBank/DDBJ databases">
        <title>Tritrichomonas musculus Genome.</title>
        <authorList>
            <person name="Alves-Ferreira E."/>
            <person name="Grigg M."/>
            <person name="Lorenzi H."/>
            <person name="Galac M."/>
        </authorList>
    </citation>
    <scope>NUCLEOTIDE SEQUENCE [LARGE SCALE GENOMIC DNA]</scope>
    <source>
        <strain evidence="2 3">EAF2021</strain>
    </source>
</reference>
<accession>A0ABR2L7M2</accession>